<feature type="transmembrane region" description="Helical" evidence="1">
    <location>
        <begin position="7"/>
        <end position="25"/>
    </location>
</feature>
<dbReference type="RefSeq" id="WP_107368832.1">
    <property type="nucleotide sequence ID" value="NZ_CP045927.1"/>
</dbReference>
<keyword evidence="1" id="KW-0812">Transmembrane</keyword>
<organism evidence="2 3">
    <name type="scientific">Staphylococcus agnetis</name>
    <dbReference type="NCBI Taxonomy" id="985762"/>
    <lineage>
        <taxon>Bacteria</taxon>
        <taxon>Bacillati</taxon>
        <taxon>Bacillota</taxon>
        <taxon>Bacilli</taxon>
        <taxon>Bacillales</taxon>
        <taxon>Staphylococcaceae</taxon>
        <taxon>Staphylococcus</taxon>
    </lineage>
</organism>
<sequence length="495" mass="57756">MMLERVLRYRILVPIIFFYFVMSVLTPLTHDDLEWATSYGTEMLNSFYATLNGRYLGNTFEVIATRIPPFRYVIYVLFSIGILLIIQKSADDILGKDRQPSYHLLVLFTLILCIPATIYSQIYGWFAGFYNYVPATFASLVILRYCVKLMYHKTLLWWEMVILMITALLGQWFMESMTLFNVGIILIATLVYYVQYKKHLKQFLIALISSVLGAIIMFINPQYVKIFSGQSDYQKVGNKEEGLLNRILKTFLTQFPEHIIYQSILILLIVAILLGILLYRSDISLVIKWSLFVGLASAPIYTFFIRIPFDLNLKLHETSIALLDFTIAILFYSVLIVATCYTSVPKRLKTYIVLLFVTIPIMVAPLLIVQPIGPRNFYSVFIIFVMVAFLIYRYLFFEGPQWQGLIKIFAITFSSIYIIMFLIIAISDHTRIAKIHHATTENPKLKTYHMKRLPFEDYMQRSSPETERRKRIFKEYYEIPQNIKLEFPPKVGKDS</sequence>
<dbReference type="Proteomes" id="UP000646308">
    <property type="component" value="Unassembled WGS sequence"/>
</dbReference>
<dbReference type="GeneID" id="57692578"/>
<feature type="transmembrane region" description="Helical" evidence="1">
    <location>
        <begin position="72"/>
        <end position="90"/>
    </location>
</feature>
<protein>
    <recommendedName>
        <fullName evidence="4">Glucosyltransferase</fullName>
    </recommendedName>
</protein>
<feature type="transmembrane region" description="Helical" evidence="1">
    <location>
        <begin position="291"/>
        <end position="309"/>
    </location>
</feature>
<name>A0A2T4MIH4_9STAP</name>
<dbReference type="Pfam" id="PF19528">
    <property type="entry name" value="DUF6056"/>
    <property type="match status" value="1"/>
</dbReference>
<feature type="transmembrane region" description="Helical" evidence="1">
    <location>
        <begin position="351"/>
        <end position="372"/>
    </location>
</feature>
<evidence type="ECO:0000313" key="3">
    <source>
        <dbReference type="Proteomes" id="UP000646308"/>
    </source>
</evidence>
<feature type="transmembrane region" description="Helical" evidence="1">
    <location>
        <begin position="179"/>
        <end position="196"/>
    </location>
</feature>
<feature type="transmembrane region" description="Helical" evidence="1">
    <location>
        <begin position="259"/>
        <end position="279"/>
    </location>
</feature>
<proteinExistence type="predicted"/>
<feature type="transmembrane region" description="Helical" evidence="1">
    <location>
        <begin position="321"/>
        <end position="344"/>
    </location>
</feature>
<accession>A0A2T4MIH4</accession>
<evidence type="ECO:0000313" key="2">
    <source>
        <dbReference type="EMBL" id="NJI01318.1"/>
    </source>
</evidence>
<comment type="caution">
    <text evidence="2">The sequence shown here is derived from an EMBL/GenBank/DDBJ whole genome shotgun (WGS) entry which is preliminary data.</text>
</comment>
<feature type="transmembrane region" description="Helical" evidence="1">
    <location>
        <begin position="129"/>
        <end position="147"/>
    </location>
</feature>
<reference evidence="2" key="1">
    <citation type="submission" date="2019-11" db="EMBL/GenBank/DDBJ databases">
        <title>Whole genome comparisons of Staphylococcus agnetis isolates from cattle and chickens.</title>
        <authorList>
            <person name="Rhoads D."/>
            <person name="Shwani A."/>
            <person name="Adkins P."/>
            <person name="Calcutt M."/>
            <person name="Middleton J."/>
        </authorList>
    </citation>
    <scope>NUCLEOTIDE SEQUENCE</scope>
    <source>
        <strain evidence="2">1387</strain>
    </source>
</reference>
<dbReference type="AlphaFoldDB" id="A0A2T4MIH4"/>
<feature type="transmembrane region" description="Helical" evidence="1">
    <location>
        <begin position="408"/>
        <end position="426"/>
    </location>
</feature>
<feature type="transmembrane region" description="Helical" evidence="1">
    <location>
        <begin position="154"/>
        <end position="173"/>
    </location>
</feature>
<feature type="transmembrane region" description="Helical" evidence="1">
    <location>
        <begin position="203"/>
        <end position="223"/>
    </location>
</feature>
<keyword evidence="1" id="KW-0472">Membrane</keyword>
<gene>
    <name evidence="2" type="ORF">GLV84_00255</name>
</gene>
<evidence type="ECO:0000256" key="1">
    <source>
        <dbReference type="SAM" id="Phobius"/>
    </source>
</evidence>
<feature type="transmembrane region" description="Helical" evidence="1">
    <location>
        <begin position="102"/>
        <end position="123"/>
    </location>
</feature>
<dbReference type="EMBL" id="WMFL01000009">
    <property type="protein sequence ID" value="NJI01318.1"/>
    <property type="molecule type" value="Genomic_DNA"/>
</dbReference>
<keyword evidence="1" id="KW-1133">Transmembrane helix</keyword>
<feature type="transmembrane region" description="Helical" evidence="1">
    <location>
        <begin position="378"/>
        <end position="396"/>
    </location>
</feature>
<dbReference type="InterPro" id="IPR045691">
    <property type="entry name" value="DUF6056"/>
</dbReference>
<evidence type="ECO:0008006" key="4">
    <source>
        <dbReference type="Google" id="ProtNLM"/>
    </source>
</evidence>